<name>A0A448B170_CHRGE</name>
<gene>
    <name evidence="1" type="ORF">NCTC11432_01886</name>
</gene>
<organism evidence="1 2">
    <name type="scientific">Chryseobacterium gleum</name>
    <name type="common">Flavobacterium gleum</name>
    <dbReference type="NCBI Taxonomy" id="250"/>
    <lineage>
        <taxon>Bacteria</taxon>
        <taxon>Pseudomonadati</taxon>
        <taxon>Bacteroidota</taxon>
        <taxon>Flavobacteriia</taxon>
        <taxon>Flavobacteriales</taxon>
        <taxon>Weeksellaceae</taxon>
        <taxon>Chryseobacterium group</taxon>
        <taxon>Chryseobacterium</taxon>
    </lineage>
</organism>
<evidence type="ECO:0000313" key="2">
    <source>
        <dbReference type="Proteomes" id="UP000279227"/>
    </source>
</evidence>
<dbReference type="AlphaFoldDB" id="A0A448B170"/>
<accession>A0A448B170</accession>
<sequence>MRGFDADHGTDVSVNVDGMPVNIVSHAHGQGYSDLHFVIPETVNNIDFGKGAYYMDRGDFNTAGYVDFQTYNGLKNSIIKLEGGSFNSKRVLGMFNILHDDLGRKNAYVAAEYNYTDGPFDVKQNFNRVNISENTTNGLLITIISTSSFQHSILPGMLQDRSRNVP</sequence>
<evidence type="ECO:0000313" key="1">
    <source>
        <dbReference type="EMBL" id="VEE06925.1"/>
    </source>
</evidence>
<dbReference type="Proteomes" id="UP000279227">
    <property type="component" value="Chromosome"/>
</dbReference>
<dbReference type="SUPFAM" id="SSF56935">
    <property type="entry name" value="Porins"/>
    <property type="match status" value="1"/>
</dbReference>
<protein>
    <submittedName>
        <fullName evidence="1">Uncharacterized protein</fullName>
    </submittedName>
</protein>
<dbReference type="EMBL" id="LR134289">
    <property type="protein sequence ID" value="VEE06925.1"/>
    <property type="molecule type" value="Genomic_DNA"/>
</dbReference>
<dbReference type="KEGG" id="cgle:NCTC11432_01886"/>
<proteinExistence type="predicted"/>
<dbReference type="RefSeq" id="WP_232529177.1">
    <property type="nucleotide sequence ID" value="NZ_LR134289.1"/>
</dbReference>
<reference evidence="1 2" key="1">
    <citation type="submission" date="2018-12" db="EMBL/GenBank/DDBJ databases">
        <authorList>
            <consortium name="Pathogen Informatics"/>
        </authorList>
    </citation>
    <scope>NUCLEOTIDE SEQUENCE [LARGE SCALE GENOMIC DNA]</scope>
    <source>
        <strain evidence="1 2">NCTC11432</strain>
    </source>
</reference>